<keyword evidence="6 8" id="KW-1133">Transmembrane helix</keyword>
<dbReference type="AlphaFoldDB" id="A0A380JRL9"/>
<dbReference type="Pfam" id="PF04973">
    <property type="entry name" value="NMN_transporter"/>
    <property type="match status" value="1"/>
</dbReference>
<dbReference type="EMBL" id="UHFF01000002">
    <property type="protein sequence ID" value="SUN47025.1"/>
    <property type="molecule type" value="Genomic_DNA"/>
</dbReference>
<evidence type="ECO:0000256" key="1">
    <source>
        <dbReference type="ARBA" id="ARBA00004651"/>
    </source>
</evidence>
<comment type="similarity">
    <text evidence="2">Belongs to the nicotinamide ribonucleoside (NR) uptake permease (TC 4.B.1) family.</text>
</comment>
<evidence type="ECO:0000256" key="2">
    <source>
        <dbReference type="ARBA" id="ARBA00006669"/>
    </source>
</evidence>
<name>A0A380JRL9_9STRE</name>
<evidence type="ECO:0000313" key="10">
    <source>
        <dbReference type="Proteomes" id="UP000254461"/>
    </source>
</evidence>
<feature type="transmembrane region" description="Helical" evidence="8">
    <location>
        <begin position="12"/>
        <end position="29"/>
    </location>
</feature>
<keyword evidence="4" id="KW-1003">Cell membrane</keyword>
<dbReference type="InterPro" id="IPR006419">
    <property type="entry name" value="NMN_transpt_PnuC"/>
</dbReference>
<feature type="transmembrane region" description="Helical" evidence="8">
    <location>
        <begin position="84"/>
        <end position="101"/>
    </location>
</feature>
<organism evidence="9 10">
    <name type="scientific">Streptococcus equi subsp. equi</name>
    <dbReference type="NCBI Taxonomy" id="148942"/>
    <lineage>
        <taxon>Bacteria</taxon>
        <taxon>Bacillati</taxon>
        <taxon>Bacillota</taxon>
        <taxon>Bacilli</taxon>
        <taxon>Lactobacillales</taxon>
        <taxon>Streptococcaceae</taxon>
        <taxon>Streptococcus</taxon>
    </lineage>
</organism>
<accession>A0A380JRL9</accession>
<dbReference type="PANTHER" id="PTHR36122">
    <property type="entry name" value="NICOTINAMIDE RIBOSIDE TRANSPORTER PNUC"/>
    <property type="match status" value="1"/>
</dbReference>
<keyword evidence="3" id="KW-0813">Transport</keyword>
<gene>
    <name evidence="9" type="primary">pnuC</name>
    <name evidence="9" type="ORF">NCTC12092_01283</name>
</gene>
<dbReference type="GO" id="GO:0034257">
    <property type="term" value="F:nicotinamide riboside transmembrane transporter activity"/>
    <property type="evidence" value="ECO:0007669"/>
    <property type="project" value="InterPro"/>
</dbReference>
<evidence type="ECO:0000256" key="3">
    <source>
        <dbReference type="ARBA" id="ARBA00022448"/>
    </source>
</evidence>
<evidence type="ECO:0000256" key="8">
    <source>
        <dbReference type="SAM" id="Phobius"/>
    </source>
</evidence>
<comment type="subcellular location">
    <subcellularLocation>
        <location evidence="1">Cell membrane</location>
        <topology evidence="1">Multi-pass membrane protein</topology>
    </subcellularLocation>
</comment>
<evidence type="ECO:0000256" key="7">
    <source>
        <dbReference type="ARBA" id="ARBA00023136"/>
    </source>
</evidence>
<dbReference type="GO" id="GO:0005886">
    <property type="term" value="C:plasma membrane"/>
    <property type="evidence" value="ECO:0007669"/>
    <property type="project" value="UniProtKB-SubCell"/>
</dbReference>
<evidence type="ECO:0000256" key="4">
    <source>
        <dbReference type="ARBA" id="ARBA00022475"/>
    </source>
</evidence>
<dbReference type="PANTHER" id="PTHR36122:SF2">
    <property type="entry name" value="NICOTINAMIDE RIBOSIDE TRANSPORTER PNUC"/>
    <property type="match status" value="1"/>
</dbReference>
<evidence type="ECO:0000313" key="9">
    <source>
        <dbReference type="EMBL" id="SUN47025.1"/>
    </source>
</evidence>
<feature type="transmembrane region" description="Helical" evidence="8">
    <location>
        <begin position="35"/>
        <end position="53"/>
    </location>
</feature>
<proteinExistence type="inferred from homology"/>
<evidence type="ECO:0000256" key="5">
    <source>
        <dbReference type="ARBA" id="ARBA00022692"/>
    </source>
</evidence>
<feature type="transmembrane region" description="Helical" evidence="8">
    <location>
        <begin position="195"/>
        <end position="218"/>
    </location>
</feature>
<keyword evidence="7 8" id="KW-0472">Membrane</keyword>
<feature type="transmembrane region" description="Helical" evidence="8">
    <location>
        <begin position="170"/>
        <end position="189"/>
    </location>
</feature>
<dbReference type="RefSeq" id="WP_111721709.1">
    <property type="nucleotide sequence ID" value="NZ_UHFF01000002.1"/>
</dbReference>
<protein>
    <submittedName>
        <fullName evidence="9">Nicotinamide mononucleotide transporter</fullName>
    </submittedName>
</protein>
<feature type="transmembrane region" description="Helical" evidence="8">
    <location>
        <begin position="60"/>
        <end position="78"/>
    </location>
</feature>
<evidence type="ECO:0000256" key="6">
    <source>
        <dbReference type="ARBA" id="ARBA00022989"/>
    </source>
</evidence>
<feature type="transmembrane region" description="Helical" evidence="8">
    <location>
        <begin position="145"/>
        <end position="163"/>
    </location>
</feature>
<dbReference type="Proteomes" id="UP000254461">
    <property type="component" value="Unassembled WGS sequence"/>
</dbReference>
<sequence length="241" mass="27217">MAYLNYFTKTEWTLWLASVSAILLSAFFFGEQAPLALIASLIGVTALIFSAKANPIGQGLAIIFSLIYAYLSLLNSYYGELITYLFMTLPMATLSLFTWLSHPFEDQTSQVTISRLTTADRLRLVVLTILVTSLFYAILAYLKTAYLPVSTLSIATSFSAVYLSYKRSPYFALAYAFNDLVLILLWIYAAQADTSQYAVVICFATFLINDIYTFFNWLDLQHRQEKKASKKDEALKYSPKS</sequence>
<reference evidence="9 10" key="1">
    <citation type="submission" date="2018-06" db="EMBL/GenBank/DDBJ databases">
        <authorList>
            <consortium name="Pathogen Informatics"/>
            <person name="Doyle S."/>
        </authorList>
    </citation>
    <scope>NUCLEOTIDE SEQUENCE [LARGE SCALE GENOMIC DNA]</scope>
    <source>
        <strain evidence="9 10">NCTC12092</strain>
    </source>
</reference>
<keyword evidence="5 8" id="KW-0812">Transmembrane</keyword>
<dbReference type="NCBIfam" id="TIGR01528">
    <property type="entry name" value="NMN_trans_PnuC"/>
    <property type="match status" value="1"/>
</dbReference>
<feature type="transmembrane region" description="Helical" evidence="8">
    <location>
        <begin position="122"/>
        <end position="139"/>
    </location>
</feature>